<dbReference type="Proteomes" id="UP000502706">
    <property type="component" value="Chromosome"/>
</dbReference>
<evidence type="ECO:0000313" key="2">
    <source>
        <dbReference type="EMBL" id="QIN77707.1"/>
    </source>
</evidence>
<name>A0A6G8PU35_9ACTN</name>
<reference evidence="2 3" key="1">
    <citation type="submission" date="2019-10" db="EMBL/GenBank/DDBJ databases">
        <title>Rubrobacter sp nov SCSIO 52915 isolated from a deep-sea sediment in the South China Sea.</title>
        <authorList>
            <person name="Chen R.W."/>
        </authorList>
    </citation>
    <scope>NUCLEOTIDE SEQUENCE [LARGE SCALE GENOMIC DNA]</scope>
    <source>
        <strain evidence="2 3">SCSIO 52915</strain>
    </source>
</reference>
<evidence type="ECO:0000313" key="3">
    <source>
        <dbReference type="Proteomes" id="UP000502706"/>
    </source>
</evidence>
<dbReference type="Gene3D" id="3.40.50.720">
    <property type="entry name" value="NAD(P)-binding Rossmann-like Domain"/>
    <property type="match status" value="1"/>
</dbReference>
<dbReference type="RefSeq" id="WP_166395385.1">
    <property type="nucleotide sequence ID" value="NZ_CP045121.1"/>
</dbReference>
<dbReference type="SUPFAM" id="SSF51735">
    <property type="entry name" value="NAD(P)-binding Rossmann-fold domains"/>
    <property type="match status" value="1"/>
</dbReference>
<keyword evidence="3" id="KW-1185">Reference proteome</keyword>
<sequence length="321" mass="34682">MTRRVLVTGATGFVGGHLCPELLDEGWTVRAVVRSREAAAGLPRGVEPFYVPDIGPETDWEGGLEGVDVVAHLAGRAHVTQEESANPLDAYREINVGGTRRLAEACAAAGVRRLVFVSSVKAVGEGAPVAYDEETPRRPEDAYGVSKMEAEDALAEVSARTGLEAVTLRPPLVYGPGVKANFRMLMGLVRKGMPLPLGLVRNERSMVYVRNLTATISHCLQHPAAAGHDFFVADGESPSTRELVTRMGRLMKRPARLVPVPVPLLRLGGRATGRSGQVDRLVGSLTVSTAKIRRLLGWTPRFSLDDGLRETVDWYVSRTEG</sequence>
<dbReference type="InterPro" id="IPR001509">
    <property type="entry name" value="Epimerase_deHydtase"/>
</dbReference>
<evidence type="ECO:0000259" key="1">
    <source>
        <dbReference type="Pfam" id="PF01370"/>
    </source>
</evidence>
<organism evidence="2 3">
    <name type="scientific">Rubrobacter marinus</name>
    <dbReference type="NCBI Taxonomy" id="2653852"/>
    <lineage>
        <taxon>Bacteria</taxon>
        <taxon>Bacillati</taxon>
        <taxon>Actinomycetota</taxon>
        <taxon>Rubrobacteria</taxon>
        <taxon>Rubrobacterales</taxon>
        <taxon>Rubrobacteraceae</taxon>
        <taxon>Rubrobacter</taxon>
    </lineage>
</organism>
<protein>
    <submittedName>
        <fullName evidence="2">NAD-dependent epimerase/dehydratase family protein</fullName>
    </submittedName>
</protein>
<proteinExistence type="predicted"/>
<dbReference type="CDD" id="cd05232">
    <property type="entry name" value="UDP_G4E_4_SDR_e"/>
    <property type="match status" value="1"/>
</dbReference>
<dbReference type="Pfam" id="PF01370">
    <property type="entry name" value="Epimerase"/>
    <property type="match status" value="1"/>
</dbReference>
<dbReference type="InterPro" id="IPR050177">
    <property type="entry name" value="Lipid_A_modif_metabolic_enz"/>
</dbReference>
<dbReference type="EMBL" id="CP045121">
    <property type="protein sequence ID" value="QIN77707.1"/>
    <property type="molecule type" value="Genomic_DNA"/>
</dbReference>
<accession>A0A6G8PU35</accession>
<dbReference type="PANTHER" id="PTHR43245">
    <property type="entry name" value="BIFUNCTIONAL POLYMYXIN RESISTANCE PROTEIN ARNA"/>
    <property type="match status" value="1"/>
</dbReference>
<feature type="domain" description="NAD-dependent epimerase/dehydratase" evidence="1">
    <location>
        <begin position="5"/>
        <end position="230"/>
    </location>
</feature>
<dbReference type="PANTHER" id="PTHR43245:SF58">
    <property type="entry name" value="BLL5923 PROTEIN"/>
    <property type="match status" value="1"/>
</dbReference>
<dbReference type="KEGG" id="rmar:GBA65_03360"/>
<dbReference type="AlphaFoldDB" id="A0A6G8PU35"/>
<dbReference type="InterPro" id="IPR036291">
    <property type="entry name" value="NAD(P)-bd_dom_sf"/>
</dbReference>
<gene>
    <name evidence="2" type="ORF">GBA65_03360</name>
</gene>